<reference evidence="1" key="2">
    <citation type="submission" date="2015-03" db="UniProtKB">
        <authorList>
            <consortium name="EnsemblPlants"/>
        </authorList>
    </citation>
    <scope>IDENTIFICATION</scope>
</reference>
<keyword evidence="2" id="KW-1185">Reference proteome</keyword>
<name>A0A0D3GYT8_9ORYZ</name>
<evidence type="ECO:0000313" key="1">
    <source>
        <dbReference type="EnsemblPlants" id="OBART08G10120.1"/>
    </source>
</evidence>
<organism evidence="1">
    <name type="scientific">Oryza barthii</name>
    <dbReference type="NCBI Taxonomy" id="65489"/>
    <lineage>
        <taxon>Eukaryota</taxon>
        <taxon>Viridiplantae</taxon>
        <taxon>Streptophyta</taxon>
        <taxon>Embryophyta</taxon>
        <taxon>Tracheophyta</taxon>
        <taxon>Spermatophyta</taxon>
        <taxon>Magnoliopsida</taxon>
        <taxon>Liliopsida</taxon>
        <taxon>Poales</taxon>
        <taxon>Poaceae</taxon>
        <taxon>BOP clade</taxon>
        <taxon>Oryzoideae</taxon>
        <taxon>Oryzeae</taxon>
        <taxon>Oryzinae</taxon>
        <taxon>Oryza</taxon>
    </lineage>
</organism>
<proteinExistence type="predicted"/>
<protein>
    <submittedName>
        <fullName evidence="1">Uncharacterized protein</fullName>
    </submittedName>
</protein>
<dbReference type="PaxDb" id="65489-OBART08G10120.1"/>
<dbReference type="AlphaFoldDB" id="A0A0D3GYT8"/>
<reference evidence="1" key="1">
    <citation type="journal article" date="2009" name="Rice">
        <title>De Novo Next Generation Sequencing of Plant Genomes.</title>
        <authorList>
            <person name="Rounsley S."/>
            <person name="Marri P.R."/>
            <person name="Yu Y."/>
            <person name="He R."/>
            <person name="Sisneros N."/>
            <person name="Goicoechea J.L."/>
            <person name="Lee S.J."/>
            <person name="Angelova A."/>
            <person name="Kudrna D."/>
            <person name="Luo M."/>
            <person name="Affourtit J."/>
            <person name="Desany B."/>
            <person name="Knight J."/>
            <person name="Niazi F."/>
            <person name="Egholm M."/>
            <person name="Wing R.A."/>
        </authorList>
    </citation>
    <scope>NUCLEOTIDE SEQUENCE [LARGE SCALE GENOMIC DNA]</scope>
    <source>
        <strain evidence="1">cv. IRGC 105608</strain>
    </source>
</reference>
<accession>A0A0D3GYT8</accession>
<dbReference type="HOGENOM" id="CLU_3035547_0_0_1"/>
<sequence>MAHAHEGDLKAVHGEVDRKKVEMWLRWKTDLVHDGDSIFVIQVEKLIREEKRLQR</sequence>
<evidence type="ECO:0000313" key="2">
    <source>
        <dbReference type="Proteomes" id="UP000026960"/>
    </source>
</evidence>
<dbReference type="Proteomes" id="UP000026960">
    <property type="component" value="Chromosome 8"/>
</dbReference>
<dbReference type="Gramene" id="OBART08G10120.1">
    <property type="protein sequence ID" value="OBART08G10120.1"/>
    <property type="gene ID" value="OBART08G10120"/>
</dbReference>
<dbReference type="EnsemblPlants" id="OBART08G10120.1">
    <property type="protein sequence ID" value="OBART08G10120.1"/>
    <property type="gene ID" value="OBART08G10120"/>
</dbReference>